<proteinExistence type="inferred from homology"/>
<keyword evidence="3 6" id="KW-0067">ATP-binding</keyword>
<dbReference type="InterPro" id="IPR023457">
    <property type="entry name" value="Met-tRNA_synth_2"/>
</dbReference>
<feature type="region of interest" description="Disordered" evidence="7">
    <location>
        <begin position="225"/>
        <end position="261"/>
    </location>
</feature>
<feature type="domain" description="Methionyl/Leucyl tRNA synthetase" evidence="8">
    <location>
        <begin position="87"/>
        <end position="218"/>
    </location>
</feature>
<evidence type="ECO:0000256" key="2">
    <source>
        <dbReference type="ARBA" id="ARBA00022741"/>
    </source>
</evidence>
<comment type="similarity">
    <text evidence="6">Belongs to the class-I aminoacyl-tRNA synthetase family.</text>
</comment>
<dbReference type="PANTHER" id="PTHR43326">
    <property type="entry name" value="METHIONYL-TRNA SYNTHETASE"/>
    <property type="match status" value="1"/>
</dbReference>
<dbReference type="GO" id="GO:0016874">
    <property type="term" value="F:ligase activity"/>
    <property type="evidence" value="ECO:0007669"/>
    <property type="project" value="UniProtKB-KW"/>
</dbReference>
<evidence type="ECO:0000256" key="7">
    <source>
        <dbReference type="SAM" id="MobiDB-lite"/>
    </source>
</evidence>
<organism evidence="9 10">
    <name type="scientific">Saccharothrix lopnurensis</name>
    <dbReference type="NCBI Taxonomy" id="1670621"/>
    <lineage>
        <taxon>Bacteria</taxon>
        <taxon>Bacillati</taxon>
        <taxon>Actinomycetota</taxon>
        <taxon>Actinomycetes</taxon>
        <taxon>Pseudonocardiales</taxon>
        <taxon>Pseudonocardiaceae</taxon>
        <taxon>Saccharothrix</taxon>
    </lineage>
</organism>
<feature type="compositionally biased region" description="Pro residues" evidence="7">
    <location>
        <begin position="288"/>
        <end position="306"/>
    </location>
</feature>
<dbReference type="InterPro" id="IPR009080">
    <property type="entry name" value="tRNAsynth_Ia_anticodon-bd"/>
</dbReference>
<dbReference type="SUPFAM" id="SSF47323">
    <property type="entry name" value="Anticodon-binding domain of a subclass of class I aminoacyl-tRNA synthetases"/>
    <property type="match status" value="1"/>
</dbReference>
<evidence type="ECO:0000256" key="6">
    <source>
        <dbReference type="RuleBase" id="RU363039"/>
    </source>
</evidence>
<dbReference type="Pfam" id="PF09334">
    <property type="entry name" value="tRNA-synt_1g"/>
    <property type="match status" value="1"/>
</dbReference>
<dbReference type="Proteomes" id="UP001596220">
    <property type="component" value="Unassembled WGS sequence"/>
</dbReference>
<dbReference type="SUPFAM" id="SSF52374">
    <property type="entry name" value="Nucleotidylyl transferase"/>
    <property type="match status" value="1"/>
</dbReference>
<dbReference type="InterPro" id="IPR015413">
    <property type="entry name" value="Methionyl/Leucyl_tRNA_Synth"/>
</dbReference>
<keyword evidence="5 6" id="KW-0030">Aminoacyl-tRNA synthetase</keyword>
<keyword evidence="1 6" id="KW-0436">Ligase</keyword>
<name>A0ABW1P3L0_9PSEU</name>
<evidence type="ECO:0000313" key="9">
    <source>
        <dbReference type="EMBL" id="MFC6090193.1"/>
    </source>
</evidence>
<keyword evidence="4 6" id="KW-0648">Protein biosynthesis</keyword>
<evidence type="ECO:0000256" key="3">
    <source>
        <dbReference type="ARBA" id="ARBA00022840"/>
    </source>
</evidence>
<protein>
    <submittedName>
        <fullName evidence="9">Class I tRNA ligase family protein</fullName>
    </submittedName>
</protein>
<comment type="caution">
    <text evidence="9">The sequence shown here is derived from an EMBL/GenBank/DDBJ whole genome shotgun (WGS) entry which is preliminary data.</text>
</comment>
<dbReference type="RefSeq" id="WP_380635878.1">
    <property type="nucleotide sequence ID" value="NZ_JBHSQO010000011.1"/>
</dbReference>
<dbReference type="CDD" id="cd07957">
    <property type="entry name" value="Anticodon_Ia_Met"/>
    <property type="match status" value="1"/>
</dbReference>
<dbReference type="InterPro" id="IPR014729">
    <property type="entry name" value="Rossmann-like_a/b/a_fold"/>
</dbReference>
<dbReference type="InterPro" id="IPR041872">
    <property type="entry name" value="Anticodon_Met"/>
</dbReference>
<dbReference type="Gene3D" id="1.10.730.10">
    <property type="entry name" value="Isoleucyl-tRNA Synthetase, Domain 1"/>
    <property type="match status" value="1"/>
</dbReference>
<dbReference type="EMBL" id="JBHSQO010000011">
    <property type="protein sequence ID" value="MFC6090193.1"/>
    <property type="molecule type" value="Genomic_DNA"/>
</dbReference>
<evidence type="ECO:0000256" key="1">
    <source>
        <dbReference type="ARBA" id="ARBA00022598"/>
    </source>
</evidence>
<accession>A0ABW1P3L0</accession>
<feature type="region of interest" description="Disordered" evidence="7">
    <location>
        <begin position="279"/>
        <end position="341"/>
    </location>
</feature>
<keyword evidence="2 6" id="KW-0547">Nucleotide-binding</keyword>
<evidence type="ECO:0000259" key="8">
    <source>
        <dbReference type="Pfam" id="PF09334"/>
    </source>
</evidence>
<evidence type="ECO:0000256" key="5">
    <source>
        <dbReference type="ARBA" id="ARBA00023146"/>
    </source>
</evidence>
<keyword evidence="10" id="KW-1185">Reference proteome</keyword>
<reference evidence="10" key="1">
    <citation type="journal article" date="2019" name="Int. J. Syst. Evol. Microbiol.">
        <title>The Global Catalogue of Microorganisms (GCM) 10K type strain sequencing project: providing services to taxonomists for standard genome sequencing and annotation.</title>
        <authorList>
            <consortium name="The Broad Institute Genomics Platform"/>
            <consortium name="The Broad Institute Genome Sequencing Center for Infectious Disease"/>
            <person name="Wu L."/>
            <person name="Ma J."/>
        </authorList>
    </citation>
    <scope>NUCLEOTIDE SEQUENCE [LARGE SCALE GENOMIC DNA]</scope>
    <source>
        <strain evidence="10">CGMCC 4.7246</strain>
    </source>
</reference>
<feature type="compositionally biased region" description="Low complexity" evidence="7">
    <location>
        <begin position="226"/>
        <end position="241"/>
    </location>
</feature>
<gene>
    <name evidence="9" type="ORF">ACFP3R_12995</name>
</gene>
<dbReference type="Gene3D" id="3.40.50.620">
    <property type="entry name" value="HUPs"/>
    <property type="match status" value="1"/>
</dbReference>
<evidence type="ECO:0000313" key="10">
    <source>
        <dbReference type="Proteomes" id="UP001596220"/>
    </source>
</evidence>
<sequence>MPRFYVTTSHLDPARAEVAADVLARHHRLRGDRVRFLLVSPDRGTRDLLALSSTDTVTPEDPAHHAGVVRLWRACAAAGDLSRGPGDEWSFRLSRHTGRLRELIAAGELRIAPAARRDEVLELLAAGLPDVRAAGSAGRGVPVPDHPGLALERWWDVATGVTGLGYGADGPNHRRWWLESDRRVHVVGADGLRLHAVLWPAVLLSAGLPLPTDVYAHEPAGGLGLPGLDPPGLGLTGTDPSGPSPAGLNPPGPSPAGLDLAGLAEHHGADAVRWWLLRTPPGATTPNPATPNPATPNPATPNPATPNPATHLPTTPDGPPTPTGPATDHPTPPAADHPTTSAANRSVTLANDDLATALGALVDRVTTMVHRYRAGRPPVADPPADAEPLLAACRAAPEQVREALASFDFRRATDAVWRIVEQARRYADRARPWDLARADRAGDRDARDRLDAVLAALLTACRVLATELTPFLPTLAAGIAGQCITLTDSLAAPRSLFPRR</sequence>
<dbReference type="PANTHER" id="PTHR43326:SF1">
    <property type="entry name" value="METHIONINE--TRNA LIGASE, MITOCHONDRIAL"/>
    <property type="match status" value="1"/>
</dbReference>
<evidence type="ECO:0000256" key="4">
    <source>
        <dbReference type="ARBA" id="ARBA00022917"/>
    </source>
</evidence>